<keyword evidence="2" id="KW-0732">Signal</keyword>
<evidence type="ECO:0000256" key="1">
    <source>
        <dbReference type="SAM" id="MobiDB-lite"/>
    </source>
</evidence>
<sequence>MVQFVKVAMVAALAATPILAIPLNARYEAKHPSASGAHHHHHQGHRAQIKAREPVDPKHAHVHTHTNQHAHAGHHHHSTIHAREPKHGRASIARAAGRFAGGVVSAYGREFDEVLEARGGTNIKSPIGKPVAKPAPKPSGPKRISTPHRREEFDEELEARGGSNIKSPIGKPAKPAPAPARPVAKPNKREISYLNARQSMKNIPKRPGQKRELYDDLTARGLKNVPGSKPLGHGKRELYDDLLEEREFEEFYDELD</sequence>
<feature type="chain" id="PRO_5040441260" evidence="2">
    <location>
        <begin position="21"/>
        <end position="256"/>
    </location>
</feature>
<reference evidence="3" key="1">
    <citation type="submission" date="2020-11" db="EMBL/GenBank/DDBJ databases">
        <authorList>
            <consortium name="DOE Joint Genome Institute"/>
            <person name="Ahrendt S."/>
            <person name="Riley R."/>
            <person name="Andreopoulos W."/>
            <person name="Labutti K."/>
            <person name="Pangilinan J."/>
            <person name="Ruiz-Duenas F.J."/>
            <person name="Barrasa J.M."/>
            <person name="Sanchez-Garcia M."/>
            <person name="Camarero S."/>
            <person name="Miyauchi S."/>
            <person name="Serrano A."/>
            <person name="Linde D."/>
            <person name="Babiker R."/>
            <person name="Drula E."/>
            <person name="Ayuso-Fernandez I."/>
            <person name="Pacheco R."/>
            <person name="Padilla G."/>
            <person name="Ferreira P."/>
            <person name="Barriuso J."/>
            <person name="Kellner H."/>
            <person name="Castanera R."/>
            <person name="Alfaro M."/>
            <person name="Ramirez L."/>
            <person name="Pisabarro A.G."/>
            <person name="Kuo A."/>
            <person name="Tritt A."/>
            <person name="Lipzen A."/>
            <person name="He G."/>
            <person name="Yan M."/>
            <person name="Ng V."/>
            <person name="Cullen D."/>
            <person name="Martin F."/>
            <person name="Rosso M.-N."/>
            <person name="Henrissat B."/>
            <person name="Hibbett D."/>
            <person name="Martinez A.T."/>
            <person name="Grigoriev I.V."/>
        </authorList>
    </citation>
    <scope>NUCLEOTIDE SEQUENCE</scope>
    <source>
        <strain evidence="3">CBS 506.95</strain>
    </source>
</reference>
<gene>
    <name evidence="3" type="ORF">CPB83DRAFT_911547</name>
</gene>
<keyword evidence="4" id="KW-1185">Reference proteome</keyword>
<protein>
    <submittedName>
        <fullName evidence="3">Uncharacterized protein</fullName>
    </submittedName>
</protein>
<name>A0A9P6JI62_9AGAR</name>
<feature type="region of interest" description="Disordered" evidence="1">
    <location>
        <begin position="31"/>
        <end position="91"/>
    </location>
</feature>
<dbReference type="Proteomes" id="UP000807306">
    <property type="component" value="Unassembled WGS sequence"/>
</dbReference>
<evidence type="ECO:0000256" key="2">
    <source>
        <dbReference type="SAM" id="SignalP"/>
    </source>
</evidence>
<accession>A0A9P6JI62</accession>
<dbReference type="AlphaFoldDB" id="A0A9P6JI62"/>
<comment type="caution">
    <text evidence="3">The sequence shown here is derived from an EMBL/GenBank/DDBJ whole genome shotgun (WGS) entry which is preliminary data.</text>
</comment>
<evidence type="ECO:0000313" key="3">
    <source>
        <dbReference type="EMBL" id="KAF9522076.1"/>
    </source>
</evidence>
<evidence type="ECO:0000313" key="4">
    <source>
        <dbReference type="Proteomes" id="UP000807306"/>
    </source>
</evidence>
<feature type="compositionally biased region" description="Basic and acidic residues" evidence="1">
    <location>
        <begin position="50"/>
        <end position="59"/>
    </location>
</feature>
<proteinExistence type="predicted"/>
<organism evidence="3 4">
    <name type="scientific">Crepidotus variabilis</name>
    <dbReference type="NCBI Taxonomy" id="179855"/>
    <lineage>
        <taxon>Eukaryota</taxon>
        <taxon>Fungi</taxon>
        <taxon>Dikarya</taxon>
        <taxon>Basidiomycota</taxon>
        <taxon>Agaricomycotina</taxon>
        <taxon>Agaricomycetes</taxon>
        <taxon>Agaricomycetidae</taxon>
        <taxon>Agaricales</taxon>
        <taxon>Agaricineae</taxon>
        <taxon>Crepidotaceae</taxon>
        <taxon>Crepidotus</taxon>
    </lineage>
</organism>
<feature type="compositionally biased region" description="Basic residues" evidence="1">
    <location>
        <begin position="37"/>
        <end position="49"/>
    </location>
</feature>
<feature type="signal peptide" evidence="2">
    <location>
        <begin position="1"/>
        <end position="20"/>
    </location>
</feature>
<dbReference type="EMBL" id="MU157962">
    <property type="protein sequence ID" value="KAF9522076.1"/>
    <property type="molecule type" value="Genomic_DNA"/>
</dbReference>
<feature type="compositionally biased region" description="Basic residues" evidence="1">
    <location>
        <begin position="60"/>
        <end position="80"/>
    </location>
</feature>
<feature type="region of interest" description="Disordered" evidence="1">
    <location>
        <begin position="120"/>
        <end position="188"/>
    </location>
</feature>